<evidence type="ECO:0000259" key="1">
    <source>
        <dbReference type="Pfam" id="PF13723"/>
    </source>
</evidence>
<feature type="domain" description="Beta-ketoacyl synthase-like N-terminal" evidence="1">
    <location>
        <begin position="39"/>
        <end position="212"/>
    </location>
</feature>
<dbReference type="Pfam" id="PF13723">
    <property type="entry name" value="Ketoacyl-synt_2"/>
    <property type="match status" value="1"/>
</dbReference>
<dbReference type="InterPro" id="IPR014030">
    <property type="entry name" value="Ketoacyl_synth_N"/>
</dbReference>
<protein>
    <submittedName>
        <fullName evidence="2">Beta-ketoacyl synthase chain length factor</fullName>
    </submittedName>
</protein>
<accession>A0ABS9JY09</accession>
<dbReference type="EMBL" id="JAKLTN010000001">
    <property type="protein sequence ID" value="MCG2575789.1"/>
    <property type="molecule type" value="Genomic_DNA"/>
</dbReference>
<sequence>MSKPLTAWIEGIGFLAPGLPDWPTARAVLRGEQAYENAPSVLPAPAILPPAERRRASRVVKLTLAVGLEAATHAGADVALLATVFSASGADGHNCHALCEQLASEDRQISPTRFHNSVHNAAAGYWGIATGAMAPCQVLCAYDASFGAGLIDALGQVVLDQQTTLLIAYDSEYPEPLFAKRPVPDVAGIGLLLTPQRSERSLAQITVTPSTANADMLADDGPETLRTAIPALRALPLLRKLALVEGGEVYLDYLPPMQLSVAIQPC</sequence>
<keyword evidence="3" id="KW-1185">Reference proteome</keyword>
<dbReference type="Gene3D" id="3.40.47.10">
    <property type="match status" value="1"/>
</dbReference>
<dbReference type="SUPFAM" id="SSF53901">
    <property type="entry name" value="Thiolase-like"/>
    <property type="match status" value="1"/>
</dbReference>
<dbReference type="InterPro" id="IPR016039">
    <property type="entry name" value="Thiolase-like"/>
</dbReference>
<comment type="caution">
    <text evidence="2">The sequence shown here is derived from an EMBL/GenBank/DDBJ whole genome shotgun (WGS) entry which is preliminary data.</text>
</comment>
<reference evidence="2" key="1">
    <citation type="submission" date="2022-01" db="EMBL/GenBank/DDBJ databases">
        <authorList>
            <person name="Jo J.-H."/>
            <person name="Im W.-T."/>
        </authorList>
    </citation>
    <scope>NUCLEOTIDE SEQUENCE</scope>
    <source>
        <strain evidence="2">XY25</strain>
    </source>
</reference>
<gene>
    <name evidence="2" type="ORF">LZ012_02130</name>
</gene>
<dbReference type="RefSeq" id="WP_275707063.1">
    <property type="nucleotide sequence ID" value="NZ_JAKLTN010000001.1"/>
</dbReference>
<organism evidence="2 3">
    <name type="scientific">Dechloromonas hankyongensis</name>
    <dbReference type="NCBI Taxonomy" id="2908002"/>
    <lineage>
        <taxon>Bacteria</taxon>
        <taxon>Pseudomonadati</taxon>
        <taxon>Pseudomonadota</taxon>
        <taxon>Betaproteobacteria</taxon>
        <taxon>Rhodocyclales</taxon>
        <taxon>Azonexaceae</taxon>
        <taxon>Dechloromonas</taxon>
    </lineage>
</organism>
<proteinExistence type="predicted"/>
<dbReference type="Proteomes" id="UP001165384">
    <property type="component" value="Unassembled WGS sequence"/>
</dbReference>
<evidence type="ECO:0000313" key="3">
    <source>
        <dbReference type="Proteomes" id="UP001165384"/>
    </source>
</evidence>
<evidence type="ECO:0000313" key="2">
    <source>
        <dbReference type="EMBL" id="MCG2575789.1"/>
    </source>
</evidence>
<name>A0ABS9JY09_9RHOO</name>